<dbReference type="GO" id="GO:0030893">
    <property type="term" value="C:meiotic cohesin complex"/>
    <property type="evidence" value="ECO:0007669"/>
    <property type="project" value="TreeGrafter"/>
</dbReference>
<feature type="compositionally biased region" description="Polar residues" evidence="3">
    <location>
        <begin position="417"/>
        <end position="426"/>
    </location>
</feature>
<dbReference type="Pfam" id="PF04825">
    <property type="entry name" value="Rad21_Rec8_N"/>
    <property type="match status" value="1"/>
</dbReference>
<feature type="region of interest" description="Disordered" evidence="3">
    <location>
        <begin position="284"/>
        <end position="303"/>
    </location>
</feature>
<feature type="compositionally biased region" description="Basic and acidic residues" evidence="3">
    <location>
        <begin position="509"/>
        <end position="528"/>
    </location>
</feature>
<reference evidence="6 7" key="1">
    <citation type="journal article" date="2004" name="Nature">
        <title>Genome sequence of the ultrasmall unicellular red alga Cyanidioschyzon merolae 10D.</title>
        <authorList>
            <person name="Matsuzaki M."/>
            <person name="Misumi O."/>
            <person name="Shin-i T."/>
            <person name="Maruyama S."/>
            <person name="Takahara M."/>
            <person name="Miyagishima S."/>
            <person name="Mori T."/>
            <person name="Nishida K."/>
            <person name="Yagisawa F."/>
            <person name="Nishida K."/>
            <person name="Yoshida Y."/>
            <person name="Nishimura Y."/>
            <person name="Nakao S."/>
            <person name="Kobayashi T."/>
            <person name="Momoyama Y."/>
            <person name="Higashiyama T."/>
            <person name="Minoda A."/>
            <person name="Sano M."/>
            <person name="Nomoto H."/>
            <person name="Oishi K."/>
            <person name="Hayashi H."/>
            <person name="Ohta F."/>
            <person name="Nishizaka S."/>
            <person name="Haga S."/>
            <person name="Miura S."/>
            <person name="Morishita T."/>
            <person name="Kabeya Y."/>
            <person name="Terasawa K."/>
            <person name="Suzuki Y."/>
            <person name="Ishii Y."/>
            <person name="Asakawa S."/>
            <person name="Takano H."/>
            <person name="Ohta N."/>
            <person name="Kuroiwa H."/>
            <person name="Tanaka K."/>
            <person name="Shimizu N."/>
            <person name="Sugano S."/>
            <person name="Sato N."/>
            <person name="Nozaki H."/>
            <person name="Ogasawara N."/>
            <person name="Kohara Y."/>
            <person name="Kuroiwa T."/>
        </authorList>
    </citation>
    <scope>NUCLEOTIDE SEQUENCE [LARGE SCALE GENOMIC DNA]</scope>
    <source>
        <strain evidence="6 7">10D</strain>
    </source>
</reference>
<dbReference type="RefSeq" id="XP_005536185.1">
    <property type="nucleotide sequence ID" value="XM_005536128.1"/>
</dbReference>
<dbReference type="Pfam" id="PF04824">
    <property type="entry name" value="Rad21_Rec8"/>
    <property type="match status" value="1"/>
</dbReference>
<protein>
    <recommendedName>
        <fullName evidence="8">Rad21/Rec8-like protein N-terminal domain-containing protein</fullName>
    </recommendedName>
</protein>
<evidence type="ECO:0000256" key="1">
    <source>
        <dbReference type="ARBA" id="ARBA00004123"/>
    </source>
</evidence>
<feature type="domain" description="Rad21/Rec8-like protein N-terminal" evidence="5">
    <location>
        <begin position="1"/>
        <end position="85"/>
    </location>
</feature>
<dbReference type="InterPro" id="IPR006909">
    <property type="entry name" value="Rad21/Rec8_C_eu"/>
</dbReference>
<dbReference type="HOGENOM" id="CLU_361852_0_0_1"/>
<sequence length="773" mass="84023">MFYATSLIKRRSSFAKVWIAATLGTERLPRSFLIRVSIARICRELLETIHINALSLRLEALLLVGIARIYERQVLLFCTLAEDWFSRERLQARVCILSTDGRQHDDSAAAGAEVASDASVATDANAADADQFAARNSRDTRYLLHRIGASRRKQLCARYGSITWGPDSRSLEPVPQQTNAPHTSGEYFAHVDVLWHLYDSELYGRHERAALLAAPQHGLVATAAAAMQPYELAASVPEAATEPSGSVERAWPLSPTPFRVNDQDTITLRQPRIEFSSGSLSIIPQLDERERFPEDRDASGDSSIAPRRLLEALDAAALALIPDDTSAQTNMAPLPNHGNETTTGHAQDAPQRLVPNSVPTKEQQERLGSQRSLRRRNALSSVACLQLDELDALALPPRRLQMNMHHTRDLVLACQQSNRSTNSATAAQGPYHQSPGTEAGSAPTQLQRLTQSLDENTYVSNLLATKDFVYRCLSQGIFAVAVARTSRLRAIFEAVLRPHFEAQPQRPATDPKDMHGMPHAGEERHPPPESEDNAQLRASLPQSASFSGSAPERLRGYATADGFEVPSLDTDTPGAYAVALRAASSEHSASLPRMTVPDLRLSGVPAARSPLDSGDQCSPGLAMSRIHTELMPVMENAGQGTSHASIVSIEGDRRPTVTPQSYRETLIRCIERQRAGDASSPGSCRWVNFSALLGAFVSAFDAKNDTPSAQSTENQTKPYPAAWSRPCAALLFATTLKLATTGQVTAHQTTPYGSIALHWNGDKDPGTAPIAAS</sequence>
<dbReference type="GO" id="GO:0006302">
    <property type="term" value="P:double-strand break repair"/>
    <property type="evidence" value="ECO:0007669"/>
    <property type="project" value="TreeGrafter"/>
</dbReference>
<dbReference type="InterPro" id="IPR006910">
    <property type="entry name" value="Rad21_Rec8_N"/>
</dbReference>
<dbReference type="Proteomes" id="UP000007014">
    <property type="component" value="Chromosome 8"/>
</dbReference>
<gene>
    <name evidence="6" type="ORF">CYME_CMH252C</name>
</gene>
<feature type="domain" description="Rad21/Rec8-like protein C-terminal eukaryotic" evidence="4">
    <location>
        <begin position="720"/>
        <end position="758"/>
    </location>
</feature>
<proteinExistence type="predicted"/>
<dbReference type="Gramene" id="CMH252CT">
    <property type="protein sequence ID" value="CMH252CT"/>
    <property type="gene ID" value="CMH252C"/>
</dbReference>
<feature type="region of interest" description="Disordered" evidence="3">
    <location>
        <begin position="417"/>
        <end position="444"/>
    </location>
</feature>
<dbReference type="OrthoDB" id="10071381at2759"/>
<feature type="region of interest" description="Disordered" evidence="3">
    <location>
        <begin position="326"/>
        <end position="373"/>
    </location>
</feature>
<dbReference type="STRING" id="280699.M1V7M3"/>
<comment type="subcellular location">
    <subcellularLocation>
        <location evidence="1">Nucleus</location>
    </subcellularLocation>
</comment>
<feature type="compositionally biased region" description="Polar residues" evidence="3">
    <location>
        <begin position="357"/>
        <end position="371"/>
    </location>
</feature>
<keyword evidence="2" id="KW-0539">Nucleus</keyword>
<dbReference type="GO" id="GO:0005634">
    <property type="term" value="C:nucleus"/>
    <property type="evidence" value="ECO:0007669"/>
    <property type="project" value="UniProtKB-SubCell"/>
</dbReference>
<dbReference type="KEGG" id="cme:CYME_CMH252C"/>
<evidence type="ECO:0008006" key="8">
    <source>
        <dbReference type="Google" id="ProtNLM"/>
    </source>
</evidence>
<evidence type="ECO:0000259" key="4">
    <source>
        <dbReference type="Pfam" id="PF04824"/>
    </source>
</evidence>
<dbReference type="GO" id="GO:0003682">
    <property type="term" value="F:chromatin binding"/>
    <property type="evidence" value="ECO:0007669"/>
    <property type="project" value="TreeGrafter"/>
</dbReference>
<dbReference type="InterPro" id="IPR039781">
    <property type="entry name" value="Rad21/Rec8-like"/>
</dbReference>
<feature type="region of interest" description="Disordered" evidence="3">
    <location>
        <begin position="502"/>
        <end position="550"/>
    </location>
</feature>
<evidence type="ECO:0000313" key="6">
    <source>
        <dbReference type="EMBL" id="BAM79899.1"/>
    </source>
</evidence>
<name>M1V7M3_CYAM1</name>
<dbReference type="GO" id="GO:0051177">
    <property type="term" value="P:meiotic sister chromatid cohesion"/>
    <property type="evidence" value="ECO:0007669"/>
    <property type="project" value="TreeGrafter"/>
</dbReference>
<dbReference type="GeneID" id="16993572"/>
<evidence type="ECO:0000259" key="5">
    <source>
        <dbReference type="Pfam" id="PF04825"/>
    </source>
</evidence>
<evidence type="ECO:0000256" key="2">
    <source>
        <dbReference type="ARBA" id="ARBA00023242"/>
    </source>
</evidence>
<dbReference type="EMBL" id="AP006490">
    <property type="protein sequence ID" value="BAM79899.1"/>
    <property type="molecule type" value="Genomic_DNA"/>
</dbReference>
<reference evidence="6 7" key="2">
    <citation type="journal article" date="2007" name="BMC Biol.">
        <title>A 100%-complete sequence reveals unusually simple genomic features in the hot-spring red alga Cyanidioschyzon merolae.</title>
        <authorList>
            <person name="Nozaki H."/>
            <person name="Takano H."/>
            <person name="Misumi O."/>
            <person name="Terasawa K."/>
            <person name="Matsuzaki M."/>
            <person name="Maruyama S."/>
            <person name="Nishida K."/>
            <person name="Yagisawa F."/>
            <person name="Yoshida Y."/>
            <person name="Fujiwara T."/>
            <person name="Takio S."/>
            <person name="Tamura K."/>
            <person name="Chung S.J."/>
            <person name="Nakamura S."/>
            <person name="Kuroiwa H."/>
            <person name="Tanaka K."/>
            <person name="Sato N."/>
            <person name="Kuroiwa T."/>
        </authorList>
    </citation>
    <scope>NUCLEOTIDE SEQUENCE [LARGE SCALE GENOMIC DNA]</scope>
    <source>
        <strain evidence="6 7">10D</strain>
    </source>
</reference>
<evidence type="ECO:0000256" key="3">
    <source>
        <dbReference type="SAM" id="MobiDB-lite"/>
    </source>
</evidence>
<keyword evidence="7" id="KW-1185">Reference proteome</keyword>
<dbReference type="PANTHER" id="PTHR12585">
    <property type="entry name" value="SCC1 / RAD21 FAMILY MEMBER"/>
    <property type="match status" value="1"/>
</dbReference>
<dbReference type="AlphaFoldDB" id="M1V7M3"/>
<feature type="compositionally biased region" description="Basic and acidic residues" evidence="3">
    <location>
        <begin position="286"/>
        <end position="299"/>
    </location>
</feature>
<accession>M1V7M3</accession>
<organism evidence="6 7">
    <name type="scientific">Cyanidioschyzon merolae (strain NIES-3377 / 10D)</name>
    <name type="common">Unicellular red alga</name>
    <dbReference type="NCBI Taxonomy" id="280699"/>
    <lineage>
        <taxon>Eukaryota</taxon>
        <taxon>Rhodophyta</taxon>
        <taxon>Bangiophyceae</taxon>
        <taxon>Cyanidiales</taxon>
        <taxon>Cyanidiaceae</taxon>
        <taxon>Cyanidioschyzon</taxon>
    </lineage>
</organism>
<evidence type="ECO:0000313" key="7">
    <source>
        <dbReference type="Proteomes" id="UP000007014"/>
    </source>
</evidence>
<dbReference type="PANTHER" id="PTHR12585:SF27">
    <property type="entry name" value="MEIOTIC RECOMBINATION PROTEIN REC8 HOMOLOG"/>
    <property type="match status" value="1"/>
</dbReference>